<evidence type="ECO:0000256" key="1">
    <source>
        <dbReference type="SAM" id="SignalP"/>
    </source>
</evidence>
<gene>
    <name evidence="2" type="ORF">FD754_008475</name>
</gene>
<comment type="caution">
    <text evidence="2">The sequence shown here is derived from an EMBL/GenBank/DDBJ whole genome shotgun (WGS) entry which is preliminary data.</text>
</comment>
<keyword evidence="1" id="KW-0732">Signal</keyword>
<keyword evidence="3" id="KW-1185">Reference proteome</keyword>
<dbReference type="Proteomes" id="UP000326458">
    <property type="component" value="Unassembled WGS sequence"/>
</dbReference>
<accession>A0A5N3WR20</accession>
<name>A0A5N3WR20_MUNMU</name>
<dbReference type="AlphaFoldDB" id="A0A5N3WR20"/>
<feature type="signal peptide" evidence="1">
    <location>
        <begin position="1"/>
        <end position="31"/>
    </location>
</feature>
<feature type="chain" id="PRO_5024441854" evidence="1">
    <location>
        <begin position="32"/>
        <end position="89"/>
    </location>
</feature>
<evidence type="ECO:0000313" key="2">
    <source>
        <dbReference type="EMBL" id="KAB0364319.1"/>
    </source>
</evidence>
<organism evidence="2 3">
    <name type="scientific">Muntiacus muntjak</name>
    <name type="common">Barking deer</name>
    <name type="synonym">Indian muntjac</name>
    <dbReference type="NCBI Taxonomy" id="9888"/>
    <lineage>
        <taxon>Eukaryota</taxon>
        <taxon>Metazoa</taxon>
        <taxon>Chordata</taxon>
        <taxon>Craniata</taxon>
        <taxon>Vertebrata</taxon>
        <taxon>Euteleostomi</taxon>
        <taxon>Mammalia</taxon>
        <taxon>Eutheria</taxon>
        <taxon>Laurasiatheria</taxon>
        <taxon>Artiodactyla</taxon>
        <taxon>Ruminantia</taxon>
        <taxon>Pecora</taxon>
        <taxon>Cervidae</taxon>
        <taxon>Muntiacinae</taxon>
        <taxon>Muntiacus</taxon>
    </lineage>
</organism>
<reference evidence="2 3" key="1">
    <citation type="submission" date="2019-06" db="EMBL/GenBank/DDBJ databases">
        <title>Discovery of a novel chromosome fission-fusion reversal in muntjac.</title>
        <authorList>
            <person name="Mudd A.B."/>
            <person name="Bredeson J.V."/>
            <person name="Baum R."/>
            <person name="Hockemeyer D."/>
            <person name="Rokhsar D.S."/>
        </authorList>
    </citation>
    <scope>NUCLEOTIDE SEQUENCE [LARGE SCALE GENOMIC DNA]</scope>
    <source>
        <strain evidence="2">UTSW_UCB_Mm</strain>
        <tissue evidence="2">Fibroblast cell line</tissue>
    </source>
</reference>
<proteinExistence type="predicted"/>
<evidence type="ECO:0000313" key="3">
    <source>
        <dbReference type="Proteomes" id="UP000326458"/>
    </source>
</evidence>
<protein>
    <submittedName>
        <fullName evidence="2">Uncharacterized protein</fullName>
    </submittedName>
</protein>
<dbReference type="EMBL" id="VCEA01000001">
    <property type="protein sequence ID" value="KAB0364319.1"/>
    <property type="molecule type" value="Genomic_DNA"/>
</dbReference>
<sequence length="89" mass="9849">MRAPGAGSASVASLVLLWLLGLPWTWSTAAALGVYVGGGGWRFLRIVCKTARRDLLNSLHVEVREHFPPLTLCLCRPPYLPAFWEKSQD</sequence>